<reference evidence="2 3" key="1">
    <citation type="submission" date="2018-05" db="EMBL/GenBank/DDBJ databases">
        <title>A metagenomic window into the 2 km-deep terrestrial subsurface aquifer revealed taxonomically and functionally diverse microbial community comprising novel uncultured bacterial lineages.</title>
        <authorList>
            <person name="Kadnikov V.V."/>
            <person name="Mardanov A.V."/>
            <person name="Beletsky A.V."/>
            <person name="Banks D."/>
            <person name="Pimenov N.V."/>
            <person name="Frank Y.A."/>
            <person name="Karnachuk O.V."/>
            <person name="Ravin N.V."/>
        </authorList>
    </citation>
    <scope>NUCLEOTIDE SEQUENCE [LARGE SCALE GENOMIC DNA]</scope>
    <source>
        <strain evidence="2">BY5</strain>
    </source>
</reference>
<organism evidence="2 3">
    <name type="scientific">Candidatus Ozemobacter sibiricus</name>
    <dbReference type="NCBI Taxonomy" id="2268124"/>
    <lineage>
        <taxon>Bacteria</taxon>
        <taxon>Candidatus Ozemobacteria</taxon>
        <taxon>Candidatus Ozemobacterales</taxon>
        <taxon>Candidatus Ozemobacteraceae</taxon>
        <taxon>Candidatus Ozemobacter</taxon>
    </lineage>
</organism>
<dbReference type="AlphaFoldDB" id="A0A367ZQ76"/>
<accession>A0A367ZQ76</accession>
<proteinExistence type="predicted"/>
<feature type="region of interest" description="Disordered" evidence="1">
    <location>
        <begin position="1"/>
        <end position="24"/>
    </location>
</feature>
<comment type="caution">
    <text evidence="2">The sequence shown here is derived from an EMBL/GenBank/DDBJ whole genome shotgun (WGS) entry which is preliminary data.</text>
</comment>
<protein>
    <submittedName>
        <fullName evidence="2">Uncharacterized protein</fullName>
    </submittedName>
</protein>
<evidence type="ECO:0000313" key="2">
    <source>
        <dbReference type="EMBL" id="RCK80190.1"/>
    </source>
</evidence>
<name>A0A367ZQ76_9BACT</name>
<evidence type="ECO:0000256" key="1">
    <source>
        <dbReference type="SAM" id="MobiDB-lite"/>
    </source>
</evidence>
<dbReference type="EMBL" id="QOQW01000007">
    <property type="protein sequence ID" value="RCK80190.1"/>
    <property type="molecule type" value="Genomic_DNA"/>
</dbReference>
<sequence length="82" mass="9150">MGSPGRGPRGGRRARAPASEQAGTIVVPHFPPVDQRDWSGPAIPVRRWQRGCGKNQRWQTTRRLRRYPVSPRGNTLGRRPAG</sequence>
<gene>
    <name evidence="2" type="ORF">OZSIB_3372</name>
</gene>
<evidence type="ECO:0000313" key="3">
    <source>
        <dbReference type="Proteomes" id="UP000252355"/>
    </source>
</evidence>
<dbReference type="Proteomes" id="UP000252355">
    <property type="component" value="Unassembled WGS sequence"/>
</dbReference>